<sequence length="143" mass="16313">MHYHGYLWQGSGEERQFRVSETYPEHPDFGLSPLPPQRVCWWLLKPASMVEGTWESPGEAVAWLAERYAAVFPRIRTDRPEWYAPRARQGFWLDSLEQGTDLVCAHWLQGGEGFTAAVVCCPNRWEELPCPVTGAPAPPAERM</sequence>
<protein>
    <submittedName>
        <fullName evidence="1">Uncharacterized protein</fullName>
    </submittedName>
</protein>
<gene>
    <name evidence="1" type="ORF">HDA36_005788</name>
</gene>
<dbReference type="Proteomes" id="UP000572635">
    <property type="component" value="Unassembled WGS sequence"/>
</dbReference>
<proteinExistence type="predicted"/>
<dbReference type="AlphaFoldDB" id="A0A7W8VGZ0"/>
<organism evidence="1 2">
    <name type="scientific">Nocardiopsis composta</name>
    <dbReference type="NCBI Taxonomy" id="157465"/>
    <lineage>
        <taxon>Bacteria</taxon>
        <taxon>Bacillati</taxon>
        <taxon>Actinomycetota</taxon>
        <taxon>Actinomycetes</taxon>
        <taxon>Streptosporangiales</taxon>
        <taxon>Nocardiopsidaceae</taxon>
        <taxon>Nocardiopsis</taxon>
    </lineage>
</organism>
<reference evidence="1 2" key="1">
    <citation type="submission" date="2020-08" db="EMBL/GenBank/DDBJ databases">
        <title>Sequencing the genomes of 1000 actinobacteria strains.</title>
        <authorList>
            <person name="Klenk H.-P."/>
        </authorList>
    </citation>
    <scope>NUCLEOTIDE SEQUENCE [LARGE SCALE GENOMIC DNA]</scope>
    <source>
        <strain evidence="1 2">DSM 44551</strain>
    </source>
</reference>
<dbReference type="RefSeq" id="WP_184398582.1">
    <property type="nucleotide sequence ID" value="NZ_BAAAJD010000151.1"/>
</dbReference>
<dbReference type="EMBL" id="JACHDB010000002">
    <property type="protein sequence ID" value="MBB5435640.1"/>
    <property type="molecule type" value="Genomic_DNA"/>
</dbReference>
<name>A0A7W8VGZ0_9ACTN</name>
<keyword evidence="2" id="KW-1185">Reference proteome</keyword>
<comment type="caution">
    <text evidence="1">The sequence shown here is derived from an EMBL/GenBank/DDBJ whole genome shotgun (WGS) entry which is preliminary data.</text>
</comment>
<evidence type="ECO:0000313" key="1">
    <source>
        <dbReference type="EMBL" id="MBB5435640.1"/>
    </source>
</evidence>
<accession>A0A7W8VGZ0</accession>
<evidence type="ECO:0000313" key="2">
    <source>
        <dbReference type="Proteomes" id="UP000572635"/>
    </source>
</evidence>